<organism evidence="1">
    <name type="scientific">Tetraodon nigroviridis</name>
    <name type="common">Spotted green pufferfish</name>
    <name type="synonym">Chelonodon nigroviridis</name>
    <dbReference type="NCBI Taxonomy" id="99883"/>
    <lineage>
        <taxon>Eukaryota</taxon>
        <taxon>Metazoa</taxon>
        <taxon>Chordata</taxon>
        <taxon>Craniata</taxon>
        <taxon>Vertebrata</taxon>
        <taxon>Euteleostomi</taxon>
        <taxon>Actinopterygii</taxon>
        <taxon>Neopterygii</taxon>
        <taxon>Teleostei</taxon>
        <taxon>Neoteleostei</taxon>
        <taxon>Acanthomorphata</taxon>
        <taxon>Eupercaria</taxon>
        <taxon>Tetraodontiformes</taxon>
        <taxon>Tetradontoidea</taxon>
        <taxon>Tetraodontidae</taxon>
        <taxon>Tetraodon</taxon>
    </lineage>
</organism>
<proteinExistence type="predicted"/>
<gene>
    <name evidence="1" type="ORF">GSTENG00017608001</name>
</gene>
<name>Q4SIM6_TETNG</name>
<protein>
    <submittedName>
        <fullName evidence="1">(spotted green pufferfish) hypothetical protein</fullName>
    </submittedName>
</protein>
<accession>Q4SIM6</accession>
<dbReference type="AlphaFoldDB" id="Q4SIM6"/>
<dbReference type="KEGG" id="tng:GSTEN00017608G001"/>
<evidence type="ECO:0000313" key="1">
    <source>
        <dbReference type="EMBL" id="CAF99506.1"/>
    </source>
</evidence>
<sequence>MKRRNADCSKLRRPLKRNRITEGIYSRYEKGAGGTLLYNNGASLHMSRRDCLPLLLHIRAGFSFWPQNELREHACVLLK</sequence>
<reference evidence="1" key="2">
    <citation type="submission" date="2004-02" db="EMBL/GenBank/DDBJ databases">
        <authorList>
            <consortium name="Genoscope"/>
            <consortium name="Whitehead Institute Centre for Genome Research"/>
        </authorList>
    </citation>
    <scope>NUCLEOTIDE SEQUENCE</scope>
</reference>
<comment type="caution">
    <text evidence="1">The sequence shown here is derived from an EMBL/GenBank/DDBJ whole genome shotgun (WGS) entry which is preliminary data.</text>
</comment>
<dbReference type="EMBL" id="CAAE01014577">
    <property type="protein sequence ID" value="CAF99506.1"/>
    <property type="molecule type" value="Genomic_DNA"/>
</dbReference>
<reference evidence="1" key="1">
    <citation type="journal article" date="2004" name="Nature">
        <title>Genome duplication in the teleost fish Tetraodon nigroviridis reveals the early vertebrate proto-karyotype.</title>
        <authorList>
            <person name="Jaillon O."/>
            <person name="Aury J.-M."/>
            <person name="Brunet F."/>
            <person name="Petit J.-L."/>
            <person name="Stange-Thomann N."/>
            <person name="Mauceli E."/>
            <person name="Bouneau L."/>
            <person name="Fischer C."/>
            <person name="Ozouf-Costaz C."/>
            <person name="Bernot A."/>
            <person name="Nicaud S."/>
            <person name="Jaffe D."/>
            <person name="Fisher S."/>
            <person name="Lutfalla G."/>
            <person name="Dossat C."/>
            <person name="Segurens B."/>
            <person name="Dasilva C."/>
            <person name="Salanoubat M."/>
            <person name="Levy M."/>
            <person name="Boudet N."/>
            <person name="Castellano S."/>
            <person name="Anthouard V."/>
            <person name="Jubin C."/>
            <person name="Castelli V."/>
            <person name="Katinka M."/>
            <person name="Vacherie B."/>
            <person name="Biemont C."/>
            <person name="Skalli Z."/>
            <person name="Cattolico L."/>
            <person name="Poulain J."/>
            <person name="De Berardinis V."/>
            <person name="Cruaud C."/>
            <person name="Duprat S."/>
            <person name="Brottier P."/>
            <person name="Coutanceau J.-P."/>
            <person name="Gouzy J."/>
            <person name="Parra G."/>
            <person name="Lardier G."/>
            <person name="Chapple C."/>
            <person name="McKernan K.J."/>
            <person name="McEwan P."/>
            <person name="Bosak S."/>
            <person name="Kellis M."/>
            <person name="Volff J.-N."/>
            <person name="Guigo R."/>
            <person name="Zody M.C."/>
            <person name="Mesirov J."/>
            <person name="Lindblad-Toh K."/>
            <person name="Birren B."/>
            <person name="Nusbaum C."/>
            <person name="Kahn D."/>
            <person name="Robinson-Rechavi M."/>
            <person name="Laudet V."/>
            <person name="Schachter V."/>
            <person name="Quetier F."/>
            <person name="Saurin W."/>
            <person name="Scarpelli C."/>
            <person name="Wincker P."/>
            <person name="Lander E.S."/>
            <person name="Weissenbach J."/>
            <person name="Roest Crollius H."/>
        </authorList>
    </citation>
    <scope>NUCLEOTIDE SEQUENCE [LARGE SCALE GENOMIC DNA]</scope>
</reference>
<dbReference type="OrthoDB" id="10071111at2759"/>